<evidence type="ECO:0000256" key="2">
    <source>
        <dbReference type="ARBA" id="ARBA00023315"/>
    </source>
</evidence>
<dbReference type="InterPro" id="IPR016181">
    <property type="entry name" value="Acyl_CoA_acyltransferase"/>
</dbReference>
<accession>A0A7W6W9S0</accession>
<sequence length="177" mass="18694">MTETPRHDGPFEIIAPCATDAPEVSVLWCASIERLCVRDHQGRPDILRAWTENKTPEHLSAAFTDPTLTWRAARHGPSGAIAGVGLLGPEGIIRAVYVHPAFVGQGVGGLLLQILERAAIAAGHDAVTLESTETGHGFYQAHGYVQTGPAVGCFGVPARPMRKALSPTDPQSGRSAS</sequence>
<reference evidence="4 5" key="1">
    <citation type="submission" date="2020-08" db="EMBL/GenBank/DDBJ databases">
        <title>Genome sequencing of Purple Non-Sulfur Bacteria from various extreme environments.</title>
        <authorList>
            <person name="Mayer M."/>
        </authorList>
    </citation>
    <scope>NUCLEOTIDE SEQUENCE [LARGE SCALE GENOMIC DNA]</scope>
    <source>
        <strain evidence="4 5">JA131</strain>
    </source>
</reference>
<evidence type="ECO:0000313" key="4">
    <source>
        <dbReference type="EMBL" id="MBB4266420.1"/>
    </source>
</evidence>
<dbReference type="PANTHER" id="PTHR43877">
    <property type="entry name" value="AMINOALKYLPHOSPHONATE N-ACETYLTRANSFERASE-RELATED-RELATED"/>
    <property type="match status" value="1"/>
</dbReference>
<dbReference type="Gene3D" id="3.40.630.30">
    <property type="match status" value="1"/>
</dbReference>
<protein>
    <submittedName>
        <fullName evidence="4">GNAT superfamily N-acetyltransferase</fullName>
    </submittedName>
</protein>
<keyword evidence="2" id="KW-0012">Acyltransferase</keyword>
<dbReference type="AlphaFoldDB" id="A0A7W6W9S0"/>
<comment type="caution">
    <text evidence="4">The sequence shown here is derived from an EMBL/GenBank/DDBJ whole genome shotgun (WGS) entry which is preliminary data.</text>
</comment>
<evidence type="ECO:0000313" key="5">
    <source>
        <dbReference type="Proteomes" id="UP000554286"/>
    </source>
</evidence>
<gene>
    <name evidence="4" type="ORF">GGD89_002051</name>
</gene>
<dbReference type="CDD" id="cd04301">
    <property type="entry name" value="NAT_SF"/>
    <property type="match status" value="1"/>
</dbReference>
<keyword evidence="1 4" id="KW-0808">Transferase</keyword>
<dbReference type="InterPro" id="IPR050832">
    <property type="entry name" value="Bact_Acetyltransf"/>
</dbReference>
<proteinExistence type="predicted"/>
<dbReference type="InterPro" id="IPR000182">
    <property type="entry name" value="GNAT_dom"/>
</dbReference>
<evidence type="ECO:0000256" key="1">
    <source>
        <dbReference type="ARBA" id="ARBA00022679"/>
    </source>
</evidence>
<dbReference type="EMBL" id="JACIGK010000013">
    <property type="protein sequence ID" value="MBB4266420.1"/>
    <property type="molecule type" value="Genomic_DNA"/>
</dbReference>
<name>A0A7W6W9S0_9PROT</name>
<keyword evidence="5" id="KW-1185">Reference proteome</keyword>
<dbReference type="PANTHER" id="PTHR43877:SF1">
    <property type="entry name" value="ACETYLTRANSFERASE"/>
    <property type="match status" value="1"/>
</dbReference>
<evidence type="ECO:0000259" key="3">
    <source>
        <dbReference type="PROSITE" id="PS51186"/>
    </source>
</evidence>
<dbReference type="Proteomes" id="UP000554286">
    <property type="component" value="Unassembled WGS sequence"/>
</dbReference>
<feature type="domain" description="N-acetyltransferase" evidence="3">
    <location>
        <begin position="30"/>
        <end position="166"/>
    </location>
</feature>
<dbReference type="RefSeq" id="WP_184044815.1">
    <property type="nucleotide sequence ID" value="NZ_JACIGK010000013.1"/>
</dbReference>
<dbReference type="SUPFAM" id="SSF55729">
    <property type="entry name" value="Acyl-CoA N-acyltransferases (Nat)"/>
    <property type="match status" value="1"/>
</dbReference>
<organism evidence="4 5">
    <name type="scientific">Roseospira visakhapatnamensis</name>
    <dbReference type="NCBI Taxonomy" id="390880"/>
    <lineage>
        <taxon>Bacteria</taxon>
        <taxon>Pseudomonadati</taxon>
        <taxon>Pseudomonadota</taxon>
        <taxon>Alphaproteobacteria</taxon>
        <taxon>Rhodospirillales</taxon>
        <taxon>Rhodospirillaceae</taxon>
        <taxon>Roseospira</taxon>
    </lineage>
</organism>
<dbReference type="GO" id="GO:0016747">
    <property type="term" value="F:acyltransferase activity, transferring groups other than amino-acyl groups"/>
    <property type="evidence" value="ECO:0007669"/>
    <property type="project" value="InterPro"/>
</dbReference>
<dbReference type="Pfam" id="PF13673">
    <property type="entry name" value="Acetyltransf_10"/>
    <property type="match status" value="1"/>
</dbReference>
<dbReference type="PROSITE" id="PS51186">
    <property type="entry name" value="GNAT"/>
    <property type="match status" value="1"/>
</dbReference>